<evidence type="ECO:0000313" key="1">
    <source>
        <dbReference type="EMBL" id="MCB8563043.1"/>
    </source>
</evidence>
<dbReference type="EMBL" id="JAJDKQ010000040">
    <property type="protein sequence ID" value="MCB8563043.1"/>
    <property type="molecule type" value="Genomic_DNA"/>
</dbReference>
<gene>
    <name evidence="1" type="ORF">LJD74_13710</name>
</gene>
<comment type="caution">
    <text evidence="1">The sequence shown here is derived from an EMBL/GenBank/DDBJ whole genome shotgun (WGS) entry which is preliminary data.</text>
</comment>
<proteinExistence type="predicted"/>
<dbReference type="AlphaFoldDB" id="A0AAW4VN48"/>
<protein>
    <submittedName>
        <fullName evidence="1">Uncharacterized protein</fullName>
    </submittedName>
</protein>
<organism evidence="1 2">
    <name type="scientific">Faecalibacillus intestinalis</name>
    <dbReference type="NCBI Taxonomy" id="1982626"/>
    <lineage>
        <taxon>Bacteria</taxon>
        <taxon>Bacillati</taxon>
        <taxon>Bacillota</taxon>
        <taxon>Erysipelotrichia</taxon>
        <taxon>Erysipelotrichales</taxon>
        <taxon>Coprobacillaceae</taxon>
        <taxon>Faecalibacillus</taxon>
    </lineage>
</organism>
<dbReference type="Proteomes" id="UP001197827">
    <property type="component" value="Unassembled WGS sequence"/>
</dbReference>
<reference evidence="1" key="1">
    <citation type="submission" date="2021-10" db="EMBL/GenBank/DDBJ databases">
        <title>Collection of gut derived symbiotic bacterial strains cultured from healthy donors.</title>
        <authorList>
            <person name="Lin H."/>
            <person name="Littmann E."/>
            <person name="Kohout C."/>
            <person name="Pamer E.G."/>
        </authorList>
    </citation>
    <scope>NUCLEOTIDE SEQUENCE</scope>
    <source>
        <strain evidence="1">DFI.5.2</strain>
    </source>
</reference>
<accession>A0AAW4VN48</accession>
<name>A0AAW4VN48_9FIRM</name>
<dbReference type="RefSeq" id="WP_158575388.1">
    <property type="nucleotide sequence ID" value="NZ_JAJDKQ010000040.1"/>
</dbReference>
<evidence type="ECO:0000313" key="2">
    <source>
        <dbReference type="Proteomes" id="UP001197827"/>
    </source>
</evidence>
<sequence length="50" mass="5929">MNNVLLYFALKHDGDFEKIYNDIKAKVPVDENEFIKLKRGLKTKYVTIVR</sequence>